<dbReference type="SUPFAM" id="SSF57850">
    <property type="entry name" value="RING/U-box"/>
    <property type="match status" value="1"/>
</dbReference>
<dbReference type="InterPro" id="IPR007527">
    <property type="entry name" value="Znf_SWIM"/>
</dbReference>
<name>E2RTU3_GIAIC</name>
<feature type="compositionally biased region" description="Polar residues" evidence="1">
    <location>
        <begin position="113"/>
        <end position="126"/>
    </location>
</feature>
<reference evidence="2 3" key="1">
    <citation type="journal article" date="2007" name="Science">
        <title>Genomic minimalism in the early diverging intestinal parasite Giardia lamblia.</title>
        <authorList>
            <person name="Morrison H.G."/>
            <person name="McArthur A.G."/>
            <person name="Gillin F.D."/>
            <person name="Aley S.B."/>
            <person name="Adam R.D."/>
            <person name="Olsen G.J."/>
            <person name="Best A.A."/>
            <person name="Cande W.Z."/>
            <person name="Chen F."/>
            <person name="Cipriano M.J."/>
            <person name="Davids B.J."/>
            <person name="Dawson S.C."/>
            <person name="Elmendorf H.G."/>
            <person name="Hehl A.B."/>
            <person name="Holder M.E."/>
            <person name="Huse S.M."/>
            <person name="Kim U.U."/>
            <person name="Lasek-Nesselquist E."/>
            <person name="Manning G."/>
            <person name="Nigam A."/>
            <person name="Nixon J.E."/>
            <person name="Palm D."/>
            <person name="Passamaneck N.E."/>
            <person name="Prabhu A."/>
            <person name="Reich C.I."/>
            <person name="Reiner D.S."/>
            <person name="Samuelson J."/>
            <person name="Svard S.G."/>
            <person name="Sogin M.L."/>
        </authorList>
    </citation>
    <scope>NUCLEOTIDE SEQUENCE [LARGE SCALE GENOMIC DNA]</scope>
    <source>
        <strain evidence="2 3">WB C6</strain>
    </source>
</reference>
<organism evidence="2 3">
    <name type="scientific">Giardia intestinalis (strain ATCC 50803 / WB clone C6)</name>
    <name type="common">Giardia lamblia</name>
    <dbReference type="NCBI Taxonomy" id="184922"/>
    <lineage>
        <taxon>Eukaryota</taxon>
        <taxon>Metamonada</taxon>
        <taxon>Diplomonadida</taxon>
        <taxon>Hexamitidae</taxon>
        <taxon>Giardiinae</taxon>
        <taxon>Giardia</taxon>
    </lineage>
</organism>
<dbReference type="AlphaFoldDB" id="E2RTU3"/>
<feature type="compositionally biased region" description="Polar residues" evidence="1">
    <location>
        <begin position="537"/>
        <end position="550"/>
    </location>
</feature>
<feature type="region of interest" description="Disordered" evidence="1">
    <location>
        <begin position="532"/>
        <end position="578"/>
    </location>
</feature>
<dbReference type="Gene3D" id="3.30.40.10">
    <property type="entry name" value="Zinc/RING finger domain, C3HC4 (zinc finger)"/>
    <property type="match status" value="1"/>
</dbReference>
<protein>
    <submittedName>
        <fullName evidence="2">Uncharacterized protein</fullName>
    </submittedName>
</protein>
<proteinExistence type="predicted"/>
<dbReference type="VEuPathDB" id="GiardiaDB:GL50803_15868"/>
<dbReference type="InterPro" id="IPR039903">
    <property type="entry name" value="Zswim2"/>
</dbReference>
<dbReference type="PANTHER" id="PTHR21540">
    <property type="entry name" value="RING FINGER AND SWIM DOMAIN-CONTAINING PROTEIN 2"/>
    <property type="match status" value="1"/>
</dbReference>
<sequence length="606" mass="67992">MKVKTPAWIASVIEAAQTAHFYIIAQPGPLVFVLRGRDDDSTVKVSLGSPHVCSCESGSHANYCIHISFLLQRKYHLPPDHLWTAQTSLTNADIESLLQLRHLAAKKVHRPTHQTPAEDQQAQQTAAVPRLTRSRNPITELDSCPICLDGFMESDEEEINYAVLPFCSNCGNSLHSRCIQLFHQHARQTKAKEVCPYCRSPYEDGRKYYPSTGSSAEKAVKTEKSSKVCSRCEIKLESAGIKRVFGPEQYCSACFITLTSGMYKKKNRRILIRTKHEDPNAARERSLALYRRFASMQYREITSEDYHLLLELENPYTMDVSKKPQRFPSYLVWDCFKQKACKDIAHDTEGCACFLCGHYYPTLSNLLTKRDCHLPSVTVENNANDKPAVRLNFDSMATLLLEQGEQLVSNASLQELEGRNVYLDTPCTHAVHKLCAILGSLLCKPEAVFTTLDRQESCELSDYKLKMFPDYCIACKTPYLSEWVRGSKLAPKQLQAAHLPKNSSEKQAARKLHFEDQLPGITIDKDTLSVTGLPLSSRPSTEISRTTSQKKPSEPARSRSLAVKPLRKSSRNSLSTNVLGEQSSLSMYKSSLCDPLATGMVIKPAT</sequence>
<evidence type="ECO:0000313" key="2">
    <source>
        <dbReference type="EMBL" id="KAE8304750.1"/>
    </source>
</evidence>
<dbReference type="PANTHER" id="PTHR21540:SF3">
    <property type="entry name" value="E3 UBIQUITIN-PROTEIN LIGASE ZSWIM2"/>
    <property type="match status" value="1"/>
</dbReference>
<dbReference type="InterPro" id="IPR001841">
    <property type="entry name" value="Znf_RING"/>
</dbReference>
<dbReference type="KEGG" id="gla:GL50803_0015868"/>
<feature type="region of interest" description="Disordered" evidence="1">
    <location>
        <begin position="109"/>
        <end position="129"/>
    </location>
</feature>
<comment type="caution">
    <text evidence="2">The sequence shown here is derived from an EMBL/GenBank/DDBJ whole genome shotgun (WGS) entry which is preliminary data.</text>
</comment>
<dbReference type="SMART" id="SM00184">
    <property type="entry name" value="RING"/>
    <property type="match status" value="1"/>
</dbReference>
<dbReference type="OMA" id="ANYCIHI"/>
<accession>E2RTU3</accession>
<dbReference type="STRING" id="184922.E2RTU3"/>
<dbReference type="EMBL" id="AACB03000001">
    <property type="protein sequence ID" value="KAE8304750.1"/>
    <property type="molecule type" value="Genomic_DNA"/>
</dbReference>
<dbReference type="GeneID" id="5698009"/>
<gene>
    <name evidence="2" type="ORF">GL50803_0015868</name>
</gene>
<dbReference type="GO" id="GO:0008270">
    <property type="term" value="F:zinc ion binding"/>
    <property type="evidence" value="ECO:0007669"/>
    <property type="project" value="InterPro"/>
</dbReference>
<dbReference type="RefSeq" id="XP_001705158.1">
    <property type="nucleotide sequence ID" value="XM_001705106.1"/>
</dbReference>
<dbReference type="PROSITE" id="PS50966">
    <property type="entry name" value="ZF_SWIM"/>
    <property type="match status" value="1"/>
</dbReference>
<evidence type="ECO:0000313" key="3">
    <source>
        <dbReference type="Proteomes" id="UP000001548"/>
    </source>
</evidence>
<dbReference type="PROSITE" id="PS50089">
    <property type="entry name" value="ZF_RING_2"/>
    <property type="match status" value="1"/>
</dbReference>
<dbReference type="HOGENOM" id="CLU_450910_0_0_1"/>
<dbReference type="CDD" id="cd16494">
    <property type="entry name" value="RING-CH-C4HC3_ZSWM2"/>
    <property type="match status" value="1"/>
</dbReference>
<evidence type="ECO:0000256" key="1">
    <source>
        <dbReference type="SAM" id="MobiDB-lite"/>
    </source>
</evidence>
<dbReference type="Proteomes" id="UP000001548">
    <property type="component" value="Unassembled WGS sequence"/>
</dbReference>
<keyword evidence="3" id="KW-1185">Reference proteome</keyword>
<dbReference type="GO" id="GO:0061630">
    <property type="term" value="F:ubiquitin protein ligase activity"/>
    <property type="evidence" value="ECO:0007669"/>
    <property type="project" value="InterPro"/>
</dbReference>
<dbReference type="InterPro" id="IPR013083">
    <property type="entry name" value="Znf_RING/FYVE/PHD"/>
</dbReference>